<protein>
    <submittedName>
        <fullName evidence="9">Iron(III) dicitrate transport system permease protein FecD</fullName>
    </submittedName>
</protein>
<feature type="transmembrane region" description="Helical" evidence="8">
    <location>
        <begin position="256"/>
        <end position="279"/>
    </location>
</feature>
<feature type="transmembrane region" description="Helical" evidence="8">
    <location>
        <begin position="21"/>
        <end position="46"/>
    </location>
</feature>
<evidence type="ECO:0000256" key="1">
    <source>
        <dbReference type="ARBA" id="ARBA00004651"/>
    </source>
</evidence>
<dbReference type="PANTHER" id="PTHR30472:SF25">
    <property type="entry name" value="ABC TRANSPORTER PERMEASE PROTEIN MJ0876-RELATED"/>
    <property type="match status" value="1"/>
</dbReference>
<keyword evidence="7 8" id="KW-0472">Membrane</keyword>
<accession>A0A2L2XAA4</accession>
<dbReference type="OrthoDB" id="9792889at2"/>
<feature type="transmembrane region" description="Helical" evidence="8">
    <location>
        <begin position="165"/>
        <end position="185"/>
    </location>
</feature>
<organism evidence="9 10">
    <name type="scientific">Desulfocucumis palustris</name>
    <dbReference type="NCBI Taxonomy" id="1898651"/>
    <lineage>
        <taxon>Bacteria</taxon>
        <taxon>Bacillati</taxon>
        <taxon>Bacillota</taxon>
        <taxon>Clostridia</taxon>
        <taxon>Eubacteriales</taxon>
        <taxon>Desulfocucumaceae</taxon>
        <taxon>Desulfocucumis</taxon>
    </lineage>
</organism>
<dbReference type="Pfam" id="PF01032">
    <property type="entry name" value="FecCD"/>
    <property type="match status" value="1"/>
</dbReference>
<dbReference type="InterPro" id="IPR037294">
    <property type="entry name" value="ABC_BtuC-like"/>
</dbReference>
<dbReference type="GO" id="GO:0022857">
    <property type="term" value="F:transmembrane transporter activity"/>
    <property type="evidence" value="ECO:0007669"/>
    <property type="project" value="InterPro"/>
</dbReference>
<gene>
    <name evidence="9" type="ORF">DCCM_2222</name>
</gene>
<feature type="transmembrane region" description="Helical" evidence="8">
    <location>
        <begin position="321"/>
        <end position="342"/>
    </location>
</feature>
<feature type="transmembrane region" description="Helical" evidence="8">
    <location>
        <begin position="205"/>
        <end position="226"/>
    </location>
</feature>
<evidence type="ECO:0000313" key="9">
    <source>
        <dbReference type="EMBL" id="GBF33125.1"/>
    </source>
</evidence>
<dbReference type="SUPFAM" id="SSF81345">
    <property type="entry name" value="ABC transporter involved in vitamin B12 uptake, BtuC"/>
    <property type="match status" value="1"/>
</dbReference>
<keyword evidence="3" id="KW-0813">Transport</keyword>
<evidence type="ECO:0000256" key="7">
    <source>
        <dbReference type="ARBA" id="ARBA00023136"/>
    </source>
</evidence>
<name>A0A2L2XAA4_9FIRM</name>
<dbReference type="AlphaFoldDB" id="A0A2L2XAA4"/>
<dbReference type="Proteomes" id="UP000239549">
    <property type="component" value="Unassembled WGS sequence"/>
</dbReference>
<dbReference type="FunFam" id="1.10.3470.10:FF:000001">
    <property type="entry name" value="Vitamin B12 ABC transporter permease BtuC"/>
    <property type="match status" value="1"/>
</dbReference>
<keyword evidence="4" id="KW-1003">Cell membrane</keyword>
<feature type="transmembrane region" description="Helical" evidence="8">
    <location>
        <begin position="294"/>
        <end position="314"/>
    </location>
</feature>
<evidence type="ECO:0000256" key="4">
    <source>
        <dbReference type="ARBA" id="ARBA00022475"/>
    </source>
</evidence>
<keyword evidence="5 8" id="KW-0812">Transmembrane</keyword>
<comment type="similarity">
    <text evidence="2">Belongs to the binding-protein-dependent transport system permease family. FecCD subfamily.</text>
</comment>
<dbReference type="InterPro" id="IPR000522">
    <property type="entry name" value="ABC_transptr_permease_BtuC"/>
</dbReference>
<keyword evidence="6 8" id="KW-1133">Transmembrane helix</keyword>
<evidence type="ECO:0000256" key="5">
    <source>
        <dbReference type="ARBA" id="ARBA00022692"/>
    </source>
</evidence>
<feature type="transmembrane region" description="Helical" evidence="8">
    <location>
        <begin position="104"/>
        <end position="127"/>
    </location>
</feature>
<dbReference type="RefSeq" id="WP_104371606.1">
    <property type="nucleotide sequence ID" value="NZ_BFAV01000073.1"/>
</dbReference>
<evidence type="ECO:0000256" key="6">
    <source>
        <dbReference type="ARBA" id="ARBA00022989"/>
    </source>
</evidence>
<keyword evidence="10" id="KW-1185">Reference proteome</keyword>
<comment type="caution">
    <text evidence="9">The sequence shown here is derived from an EMBL/GenBank/DDBJ whole genome shotgun (WGS) entry which is preliminary data.</text>
</comment>
<feature type="transmembrane region" description="Helical" evidence="8">
    <location>
        <begin position="133"/>
        <end position="153"/>
    </location>
</feature>
<dbReference type="Gene3D" id="1.10.3470.10">
    <property type="entry name" value="ABC transporter involved in vitamin B12 uptake, BtuC"/>
    <property type="match status" value="1"/>
</dbReference>
<dbReference type="GO" id="GO:0033214">
    <property type="term" value="P:siderophore-iron import into cell"/>
    <property type="evidence" value="ECO:0007669"/>
    <property type="project" value="TreeGrafter"/>
</dbReference>
<dbReference type="EMBL" id="BFAV01000073">
    <property type="protein sequence ID" value="GBF33125.1"/>
    <property type="molecule type" value="Genomic_DNA"/>
</dbReference>
<dbReference type="GO" id="GO:0005886">
    <property type="term" value="C:plasma membrane"/>
    <property type="evidence" value="ECO:0007669"/>
    <property type="project" value="UniProtKB-SubCell"/>
</dbReference>
<evidence type="ECO:0000256" key="8">
    <source>
        <dbReference type="SAM" id="Phobius"/>
    </source>
</evidence>
<comment type="subcellular location">
    <subcellularLocation>
        <location evidence="1">Cell membrane</location>
        <topology evidence="1">Multi-pass membrane protein</topology>
    </subcellularLocation>
</comment>
<reference evidence="10" key="1">
    <citation type="submission" date="2018-02" db="EMBL/GenBank/DDBJ databases">
        <title>Genome sequence of Desulfocucumis palustris strain NAW-5.</title>
        <authorList>
            <person name="Watanabe M."/>
            <person name="Kojima H."/>
            <person name="Fukui M."/>
        </authorList>
    </citation>
    <scope>NUCLEOTIDE SEQUENCE [LARGE SCALE GENOMIC DNA]</scope>
    <source>
        <strain evidence="10">NAW-5</strain>
    </source>
</reference>
<evidence type="ECO:0000256" key="3">
    <source>
        <dbReference type="ARBA" id="ARBA00022448"/>
    </source>
</evidence>
<dbReference type="CDD" id="cd06550">
    <property type="entry name" value="TM_ABC_iron-siderophores_like"/>
    <property type="match status" value="1"/>
</dbReference>
<evidence type="ECO:0000256" key="2">
    <source>
        <dbReference type="ARBA" id="ARBA00007935"/>
    </source>
</evidence>
<evidence type="ECO:0000313" key="10">
    <source>
        <dbReference type="Proteomes" id="UP000239549"/>
    </source>
</evidence>
<sequence length="349" mass="37399">MIKTNTLAKDYQERSRKRLTKLTVGLLICSVGLIADILIGPSWLTIQETFTALFKPEEVETAVRVIVWTFRFPATLMALGVGAALGIAGAVMQTILDNPLASPYTLGISAGAGFGAALAIVFGSMVTTAFGPYLVPTCAFLFAMLTSFVIYLLGKLKGLSPATMVLSGIGLSFLFQALQSLLQYISTPEVLQNIVFWLFGSLTKSNWFTVTLIYIVLLVVIPAIMADSWRLTALKLGDEKARGLGINVERLRVKMFILVSILTSAAVAFVGIIGFIGLVGPHVARMLVGEDQRFFVPLSAVFGAALLSFASIGSKVVSPGAILPIGIVTALIGVPFYFSLILRGKRGWL</sequence>
<feature type="transmembrane region" description="Helical" evidence="8">
    <location>
        <begin position="66"/>
        <end position="92"/>
    </location>
</feature>
<dbReference type="PANTHER" id="PTHR30472">
    <property type="entry name" value="FERRIC ENTEROBACTIN TRANSPORT SYSTEM PERMEASE PROTEIN"/>
    <property type="match status" value="1"/>
</dbReference>
<proteinExistence type="inferred from homology"/>